<reference evidence="2 3" key="1">
    <citation type="submission" date="2015-11" db="EMBL/GenBank/DDBJ databases">
        <authorList>
            <person name="Zhang Y."/>
            <person name="Guo Z."/>
        </authorList>
    </citation>
    <scope>NUCLEOTIDE SEQUENCE [LARGE SCALE GENOMIC DNA]</scope>
    <source>
        <strain evidence="2 3">KCTC 12086</strain>
    </source>
</reference>
<accession>A0A0S2JX30</accession>
<evidence type="ECO:0000256" key="1">
    <source>
        <dbReference type="SAM" id="Phobius"/>
    </source>
</evidence>
<feature type="transmembrane region" description="Helical" evidence="1">
    <location>
        <begin position="50"/>
        <end position="71"/>
    </location>
</feature>
<gene>
    <name evidence="2" type="ORF">PP2015_144</name>
</gene>
<proteinExistence type="predicted"/>
<keyword evidence="3" id="KW-1185">Reference proteome</keyword>
<dbReference type="EMBL" id="CP013187">
    <property type="protein sequence ID" value="ALO40672.1"/>
    <property type="molecule type" value="Genomic_DNA"/>
</dbReference>
<name>A0A0S2JX30_9GAMM</name>
<organism evidence="2 3">
    <name type="scientific">Pseudoalteromonas phenolica</name>
    <dbReference type="NCBI Taxonomy" id="161398"/>
    <lineage>
        <taxon>Bacteria</taxon>
        <taxon>Pseudomonadati</taxon>
        <taxon>Pseudomonadota</taxon>
        <taxon>Gammaproteobacteria</taxon>
        <taxon>Alteromonadales</taxon>
        <taxon>Pseudoalteromonadaceae</taxon>
        <taxon>Pseudoalteromonas</taxon>
    </lineage>
</organism>
<sequence length="171" mass="18994">MNNKFKIVFFTLFFALLGSAFLKQDLITATLFSSIAILFLMSGPEKEENILWLTIFSILAMSLIGLIIFVIQHSLEHYWYLPYVLSSLLLVYWGLIGSKENNGVVLFLQNTRPLQRVGIGFLLLYPIAGLLTTSLNGAVDHMNGLALGLGLLASNKWVKVRLISGKAKNSS</sequence>
<evidence type="ECO:0000313" key="3">
    <source>
        <dbReference type="Proteomes" id="UP000061457"/>
    </source>
</evidence>
<feature type="transmembrane region" description="Helical" evidence="1">
    <location>
        <begin position="117"/>
        <end position="139"/>
    </location>
</feature>
<dbReference type="KEGG" id="pphe:PP2015_144"/>
<feature type="transmembrane region" description="Helical" evidence="1">
    <location>
        <begin position="78"/>
        <end position="97"/>
    </location>
</feature>
<protein>
    <submittedName>
        <fullName evidence="2">Uncharacterized protein</fullName>
    </submittedName>
</protein>
<keyword evidence="1" id="KW-0472">Membrane</keyword>
<evidence type="ECO:0000313" key="2">
    <source>
        <dbReference type="EMBL" id="ALO40672.1"/>
    </source>
</evidence>
<dbReference type="Proteomes" id="UP000061457">
    <property type="component" value="Chromosome I"/>
</dbReference>
<dbReference type="PATRIC" id="fig|161398.10.peg.149"/>
<keyword evidence="1" id="KW-0812">Transmembrane</keyword>
<dbReference type="AlphaFoldDB" id="A0A0S2JX30"/>
<keyword evidence="1" id="KW-1133">Transmembrane helix</keyword>